<keyword evidence="4" id="KW-1185">Reference proteome</keyword>
<feature type="compositionally biased region" description="Pro residues" evidence="1">
    <location>
        <begin position="25"/>
        <end position="34"/>
    </location>
</feature>
<evidence type="ECO:0000256" key="1">
    <source>
        <dbReference type="SAM" id="MobiDB-lite"/>
    </source>
</evidence>
<dbReference type="Proteomes" id="UP000249065">
    <property type="component" value="Unassembled WGS sequence"/>
</dbReference>
<accession>A0A327M6C0</accession>
<dbReference type="EMBL" id="QLIX01000010">
    <property type="protein sequence ID" value="RAI58279.1"/>
    <property type="molecule type" value="Genomic_DNA"/>
</dbReference>
<dbReference type="AlphaFoldDB" id="A0A327M6C0"/>
<sequence>MLCSRARRSGAARMPRRPSARSPAALPPSPLPPGLLPPDLLRRHALWRRLYLDPLTKLTPPAPWAPLSDAEWEALAPHLAALGCGLAAPGRAGERMADPRGRLDAIFRAVTLKRSNAEGGGRAAWSALPAAFGRHGTVARSYRRWAHRGLWLRLLEAVAQPGAPAALRAITHRLCCAVRRGIRLMGLRAILLARRLGLFSALPAPSQYLPDPDLSAIYTPLLLRIAHFRRAHPHWRAPPGLRLLLQQMHRLAGGRTRIPRGWEPA</sequence>
<protein>
    <recommendedName>
        <fullName evidence="2">Insertion element IS402-like domain-containing protein</fullName>
    </recommendedName>
</protein>
<feature type="domain" description="Insertion element IS402-like" evidence="2">
    <location>
        <begin position="67"/>
        <end position="154"/>
    </location>
</feature>
<evidence type="ECO:0000259" key="2">
    <source>
        <dbReference type="Pfam" id="PF13340"/>
    </source>
</evidence>
<feature type="compositionally biased region" description="Basic residues" evidence="1">
    <location>
        <begin position="1"/>
        <end position="19"/>
    </location>
</feature>
<feature type="region of interest" description="Disordered" evidence="1">
    <location>
        <begin position="1"/>
        <end position="34"/>
    </location>
</feature>
<proteinExistence type="predicted"/>
<evidence type="ECO:0000313" key="4">
    <source>
        <dbReference type="Proteomes" id="UP000249065"/>
    </source>
</evidence>
<dbReference type="InterPro" id="IPR025161">
    <property type="entry name" value="IS402-like_dom"/>
</dbReference>
<dbReference type="OrthoDB" id="7263379at2"/>
<gene>
    <name evidence="3" type="ORF">DOO78_14795</name>
</gene>
<organism evidence="3 4">
    <name type="scientific">Roseicella frigidaeris</name>
    <dbReference type="NCBI Taxonomy" id="2230885"/>
    <lineage>
        <taxon>Bacteria</taxon>
        <taxon>Pseudomonadati</taxon>
        <taxon>Pseudomonadota</taxon>
        <taxon>Alphaproteobacteria</taxon>
        <taxon>Acetobacterales</taxon>
        <taxon>Roseomonadaceae</taxon>
        <taxon>Roseicella</taxon>
    </lineage>
</organism>
<dbReference type="Pfam" id="PF13340">
    <property type="entry name" value="DUF4096"/>
    <property type="match status" value="1"/>
</dbReference>
<reference evidence="4" key="1">
    <citation type="submission" date="2018-06" db="EMBL/GenBank/DDBJ databases">
        <authorList>
            <person name="Khan S.A."/>
        </authorList>
    </citation>
    <scope>NUCLEOTIDE SEQUENCE [LARGE SCALE GENOMIC DNA]</scope>
    <source>
        <strain evidence="4">DB-1506</strain>
    </source>
</reference>
<name>A0A327M6C0_9PROT</name>
<comment type="caution">
    <text evidence="3">The sequence shown here is derived from an EMBL/GenBank/DDBJ whole genome shotgun (WGS) entry which is preliminary data.</text>
</comment>
<evidence type="ECO:0000313" key="3">
    <source>
        <dbReference type="EMBL" id="RAI58279.1"/>
    </source>
</evidence>